<feature type="signal peptide" evidence="5">
    <location>
        <begin position="1"/>
        <end position="21"/>
    </location>
</feature>
<evidence type="ECO:0000256" key="1">
    <source>
        <dbReference type="ARBA" id="ARBA00006153"/>
    </source>
</evidence>
<dbReference type="PIRSF" id="PIRSF005962">
    <property type="entry name" value="Pept_M20D_amidohydro"/>
    <property type="match status" value="1"/>
</dbReference>
<keyword evidence="2 5" id="KW-0732">Signal</keyword>
<dbReference type="CDD" id="cd08017">
    <property type="entry name" value="M20_IAA_Hyd"/>
    <property type="match status" value="1"/>
</dbReference>
<feature type="binding site" evidence="4">
    <location>
        <position position="133"/>
    </location>
    <ligand>
        <name>Mn(2+)</name>
        <dbReference type="ChEBI" id="CHEBI:29035"/>
        <label>2</label>
    </ligand>
</feature>
<keyword evidence="4" id="KW-0479">Metal-binding</keyword>
<dbReference type="Pfam" id="PF01546">
    <property type="entry name" value="Peptidase_M20"/>
    <property type="match status" value="1"/>
</dbReference>
<feature type="binding site" evidence="4">
    <location>
        <position position="131"/>
    </location>
    <ligand>
        <name>Mn(2+)</name>
        <dbReference type="ChEBI" id="CHEBI:29035"/>
        <label>2</label>
    </ligand>
</feature>
<evidence type="ECO:0000313" key="7">
    <source>
        <dbReference type="EMBL" id="PIA34941.1"/>
    </source>
</evidence>
<evidence type="ECO:0000256" key="2">
    <source>
        <dbReference type="ARBA" id="ARBA00022729"/>
    </source>
</evidence>
<dbReference type="InterPro" id="IPR011650">
    <property type="entry name" value="Peptidase_M20_dimer"/>
</dbReference>
<dbReference type="Gene3D" id="3.30.70.360">
    <property type="match status" value="1"/>
</dbReference>
<feature type="binding site" evidence="4">
    <location>
        <position position="167"/>
    </location>
    <ligand>
        <name>Mn(2+)</name>
        <dbReference type="ChEBI" id="CHEBI:29035"/>
        <label>2</label>
    </ligand>
</feature>
<dbReference type="NCBIfam" id="TIGR01891">
    <property type="entry name" value="amidohydrolases"/>
    <property type="match status" value="1"/>
</dbReference>
<dbReference type="STRING" id="218851.A0A2G5CUI3"/>
<evidence type="ECO:0000313" key="8">
    <source>
        <dbReference type="Proteomes" id="UP000230069"/>
    </source>
</evidence>
<dbReference type="GO" id="GO:0046872">
    <property type="term" value="F:metal ion binding"/>
    <property type="evidence" value="ECO:0007669"/>
    <property type="project" value="UniProtKB-KW"/>
</dbReference>
<dbReference type="GO" id="GO:0016787">
    <property type="term" value="F:hydrolase activity"/>
    <property type="evidence" value="ECO:0007669"/>
    <property type="project" value="UniProtKB-KW"/>
</dbReference>
<dbReference type="PANTHER" id="PTHR11014:SF140">
    <property type="entry name" value="IAA-AMINO ACID HYDROLASE ILR1-LIKE 3"/>
    <property type="match status" value="1"/>
</dbReference>
<evidence type="ECO:0000256" key="4">
    <source>
        <dbReference type="PIRSR" id="PIRSR005962-1"/>
    </source>
</evidence>
<dbReference type="InParanoid" id="A0A2G5CUI3"/>
<feature type="binding site" evidence="4">
    <location>
        <position position="394"/>
    </location>
    <ligand>
        <name>Mn(2+)</name>
        <dbReference type="ChEBI" id="CHEBI:29035"/>
        <label>2</label>
    </ligand>
</feature>
<keyword evidence="8" id="KW-1185">Reference proteome</keyword>
<dbReference type="Proteomes" id="UP000230069">
    <property type="component" value="Unassembled WGS sequence"/>
</dbReference>
<feature type="domain" description="Peptidase M20 dimerisation" evidence="6">
    <location>
        <begin position="215"/>
        <end position="309"/>
    </location>
</feature>
<dbReference type="EMBL" id="KZ305054">
    <property type="protein sequence ID" value="PIA34941.1"/>
    <property type="molecule type" value="Genomic_DNA"/>
</dbReference>
<gene>
    <name evidence="7" type="ORF">AQUCO_03700298v1</name>
</gene>
<comment type="cofactor">
    <cofactor evidence="4">
        <name>Mn(2+)</name>
        <dbReference type="ChEBI" id="CHEBI:29035"/>
    </cofactor>
    <text evidence="4">The Mn(2+) ion enhances activity.</text>
</comment>
<dbReference type="AlphaFoldDB" id="A0A2G5CUI3"/>
<comment type="similarity">
    <text evidence="1">Belongs to the peptidase M20 family.</text>
</comment>
<evidence type="ECO:0000256" key="5">
    <source>
        <dbReference type="SAM" id="SignalP"/>
    </source>
</evidence>
<dbReference type="FunCoup" id="A0A2G5CUI3">
    <property type="interactions" value="515"/>
</dbReference>
<dbReference type="Gene3D" id="3.40.630.10">
    <property type="entry name" value="Zn peptidases"/>
    <property type="match status" value="1"/>
</dbReference>
<organism evidence="7 8">
    <name type="scientific">Aquilegia coerulea</name>
    <name type="common">Rocky mountain columbine</name>
    <dbReference type="NCBI Taxonomy" id="218851"/>
    <lineage>
        <taxon>Eukaryota</taxon>
        <taxon>Viridiplantae</taxon>
        <taxon>Streptophyta</taxon>
        <taxon>Embryophyta</taxon>
        <taxon>Tracheophyta</taxon>
        <taxon>Spermatophyta</taxon>
        <taxon>Magnoliopsida</taxon>
        <taxon>Ranunculales</taxon>
        <taxon>Ranunculaceae</taxon>
        <taxon>Thalictroideae</taxon>
        <taxon>Aquilegia</taxon>
    </lineage>
</organism>
<protein>
    <recommendedName>
        <fullName evidence="6">Peptidase M20 dimerisation domain-containing protein</fullName>
    </recommendedName>
</protein>
<proteinExistence type="inferred from homology"/>
<reference evidence="7 8" key="1">
    <citation type="submission" date="2017-09" db="EMBL/GenBank/DDBJ databases">
        <title>WGS assembly of Aquilegia coerulea Goldsmith.</title>
        <authorList>
            <person name="Hodges S."/>
            <person name="Kramer E."/>
            <person name="Nordborg M."/>
            <person name="Tomkins J."/>
            <person name="Borevitz J."/>
            <person name="Derieg N."/>
            <person name="Yan J."/>
            <person name="Mihaltcheva S."/>
            <person name="Hayes R.D."/>
            <person name="Rokhsar D."/>
        </authorList>
    </citation>
    <scope>NUCLEOTIDE SEQUENCE [LARGE SCALE GENOMIC DNA]</scope>
    <source>
        <strain evidence="8">cv. Goldsmith</strain>
    </source>
</reference>
<dbReference type="InterPro" id="IPR036264">
    <property type="entry name" value="Bact_exopeptidase_dim_dom"/>
</dbReference>
<sequence length="435" mass="47519">MGVLSFLLNLFLLFFVGFCFAFDGDFDDSYSLKLMNSAKAEKDWLVSIRRQIHENPELKFEEHNTSALIRRELNKLGISYTYPLAKTGIVAQIGDGSPPVVALRADMDALPLQELVEWEHKSKVDGKMHGCGHDAHTTMLLGAAKLLNQHKDNLKGTVRLLFQPAEEGGAGASHMIKEGALGDSEAIFGMHVNYQNPTGSIESSAGPVLAAVCFFAVKIEGKGGHAAQPHLSVDPTVAASFAILALQQLISREMDPLHSNVLSVTYFHGGTAINIIPTSVEFGGTLRSLTTDGLQQLQRRVKQVIEGQAAVHRCKAHVDLMQDEYPAYPATVNDEAMHEHVKRVGGLLLGSENVKVTKKVMAGEDFAFYQEVIPGVMFGIGIRNEQLGAVHLPHSPYFFIDEDVLPIGAAVYTAVAEIYLHEHHELVNRKGHSAI</sequence>
<dbReference type="SUPFAM" id="SSF55031">
    <property type="entry name" value="Bacterial exopeptidase dimerisation domain"/>
    <property type="match status" value="1"/>
</dbReference>
<dbReference type="Pfam" id="PF07687">
    <property type="entry name" value="M20_dimer"/>
    <property type="match status" value="1"/>
</dbReference>
<feature type="binding site" evidence="4">
    <location>
        <position position="191"/>
    </location>
    <ligand>
        <name>Mn(2+)</name>
        <dbReference type="ChEBI" id="CHEBI:29035"/>
        <label>2</label>
    </ligand>
</feature>
<dbReference type="FunFam" id="3.30.70.360:FF:000001">
    <property type="entry name" value="N-acetyldiaminopimelate deacetylase"/>
    <property type="match status" value="1"/>
</dbReference>
<name>A0A2G5CUI3_AQUCA</name>
<evidence type="ECO:0000259" key="6">
    <source>
        <dbReference type="Pfam" id="PF07687"/>
    </source>
</evidence>
<accession>A0A2G5CUI3</accession>
<keyword evidence="4" id="KW-0464">Manganese</keyword>
<dbReference type="SUPFAM" id="SSF53187">
    <property type="entry name" value="Zn-dependent exopeptidases"/>
    <property type="match status" value="1"/>
</dbReference>
<dbReference type="InterPro" id="IPR002933">
    <property type="entry name" value="Peptidase_M20"/>
</dbReference>
<dbReference type="GO" id="GO:0009850">
    <property type="term" value="P:auxin metabolic process"/>
    <property type="evidence" value="ECO:0007669"/>
    <property type="project" value="InterPro"/>
</dbReference>
<keyword evidence="3" id="KW-0378">Hydrolase</keyword>
<dbReference type="OrthoDB" id="6119954at2759"/>
<evidence type="ECO:0000256" key="3">
    <source>
        <dbReference type="ARBA" id="ARBA00022801"/>
    </source>
</evidence>
<feature type="chain" id="PRO_5013545556" description="Peptidase M20 dimerisation domain-containing protein" evidence="5">
    <location>
        <begin position="22"/>
        <end position="435"/>
    </location>
</feature>
<dbReference type="InterPro" id="IPR017439">
    <property type="entry name" value="Amidohydrolase"/>
</dbReference>
<dbReference type="InterPro" id="IPR044757">
    <property type="entry name" value="ILR1-like_Hyd"/>
</dbReference>
<dbReference type="PANTHER" id="PTHR11014">
    <property type="entry name" value="PEPTIDASE M20 FAMILY MEMBER"/>
    <property type="match status" value="1"/>
</dbReference>